<dbReference type="SUPFAM" id="SSF51735">
    <property type="entry name" value="NAD(P)-binding Rossmann-fold domains"/>
    <property type="match status" value="1"/>
</dbReference>
<dbReference type="InterPro" id="IPR036291">
    <property type="entry name" value="NAD(P)-bd_dom_sf"/>
</dbReference>
<evidence type="ECO:0000259" key="2">
    <source>
        <dbReference type="Pfam" id="PF22725"/>
    </source>
</evidence>
<dbReference type="InterPro" id="IPR055170">
    <property type="entry name" value="GFO_IDH_MocA-like_dom"/>
</dbReference>
<dbReference type="PANTHER" id="PTHR43818">
    <property type="entry name" value="BCDNA.GH03377"/>
    <property type="match status" value="1"/>
</dbReference>
<feature type="domain" description="Gfo/Idh/MocA-like oxidoreductase N-terminal" evidence="1">
    <location>
        <begin position="47"/>
        <end position="176"/>
    </location>
</feature>
<dbReference type="OrthoDB" id="9801953at2"/>
<name>A0A178IBP0_9BACT</name>
<organism evidence="3 4">
    <name type="scientific">Termitidicoccus mucosus</name>
    <dbReference type="NCBI Taxonomy" id="1184151"/>
    <lineage>
        <taxon>Bacteria</taxon>
        <taxon>Pseudomonadati</taxon>
        <taxon>Verrucomicrobiota</taxon>
        <taxon>Opitutia</taxon>
        <taxon>Opitutales</taxon>
        <taxon>Opitutaceae</taxon>
        <taxon>Termitidicoccus</taxon>
    </lineage>
</organism>
<dbReference type="Gene3D" id="3.40.50.720">
    <property type="entry name" value="NAD(P)-binding Rossmann-like Domain"/>
    <property type="match status" value="1"/>
</dbReference>
<dbReference type="InterPro" id="IPR006311">
    <property type="entry name" value="TAT_signal"/>
</dbReference>
<feature type="domain" description="GFO/IDH/MocA-like oxidoreductase" evidence="2">
    <location>
        <begin position="199"/>
        <end position="334"/>
    </location>
</feature>
<protein>
    <recommendedName>
        <fullName evidence="5">Oxidoreductase</fullName>
    </recommendedName>
</protein>
<dbReference type="InterPro" id="IPR000683">
    <property type="entry name" value="Gfo/Idh/MocA-like_OxRdtase_N"/>
</dbReference>
<comment type="caution">
    <text evidence="3">The sequence shown here is derived from an EMBL/GenBank/DDBJ whole genome shotgun (WGS) entry which is preliminary data.</text>
</comment>
<dbReference type="PROSITE" id="PS51318">
    <property type="entry name" value="TAT"/>
    <property type="match status" value="1"/>
</dbReference>
<evidence type="ECO:0000259" key="1">
    <source>
        <dbReference type="Pfam" id="PF01408"/>
    </source>
</evidence>
<dbReference type="SUPFAM" id="SSF55347">
    <property type="entry name" value="Glyceraldehyde-3-phosphate dehydrogenase-like, C-terminal domain"/>
    <property type="match status" value="1"/>
</dbReference>
<dbReference type="PANTHER" id="PTHR43818:SF5">
    <property type="entry name" value="OXIDOREDUCTASE FAMILY PROTEIN"/>
    <property type="match status" value="1"/>
</dbReference>
<dbReference type="AlphaFoldDB" id="A0A178IBP0"/>
<evidence type="ECO:0000313" key="4">
    <source>
        <dbReference type="Proteomes" id="UP000078486"/>
    </source>
</evidence>
<sequence length="439" mass="47736">MIKPAIPSAPRPLSRRAFLGDCAALSAIPLLAGLPASVFAAGSDRLKIGLVGCGGRGIGAVRDCIAADPAVQLWALGDIFADRVEAARDLFTKGQPGNRPRPPLDADRNAVTDERCFSGFDAYKGVINSGIDLVILATPPGFRPPHMEAAINAGIHVFAEKPVAVDPAGVRRVIAVGELAKQKKLAIGTGTQRRHTNSFQAIMQRVQDGAIGEITGGQCYWLGGGLWHRGRQPEWTEMEYQIRNWYYFNWLCGDHIVEQHIHNIDVINWAFGGPPVKALGMGGRQWRTDPKYGEIWDHFSVEFEYANGARVASYCRHTKGAASREGERLTGTLGNAEPKRGSITGKNAWTFEGERNQGMVQEHVDLIASVRAGKPINDARRIAESTLTAILGRESAYTGREINYEWMLKASKLDLTPPAYAFGDAPPVKIPVPGETPLV</sequence>
<dbReference type="Pfam" id="PF01408">
    <property type="entry name" value="GFO_IDH_MocA"/>
    <property type="match status" value="1"/>
</dbReference>
<gene>
    <name evidence="3" type="ORF">AW736_25380</name>
</gene>
<dbReference type="InterPro" id="IPR050463">
    <property type="entry name" value="Gfo/Idh/MocA_oxidrdct_glycsds"/>
</dbReference>
<reference evidence="3 4" key="1">
    <citation type="submission" date="2016-01" db="EMBL/GenBank/DDBJ databases">
        <title>High potential of lignocellulose degradation of a new Verrucomicrobia species.</title>
        <authorList>
            <person name="Wang Y."/>
            <person name="Shi Y."/>
            <person name="Qiu Z."/>
            <person name="Liu S."/>
            <person name="Yang H."/>
        </authorList>
    </citation>
    <scope>NUCLEOTIDE SEQUENCE [LARGE SCALE GENOMIC DNA]</scope>
    <source>
        <strain evidence="3 4">TSB47</strain>
    </source>
</reference>
<dbReference type="EMBL" id="LRRQ01000189">
    <property type="protein sequence ID" value="OAM87031.1"/>
    <property type="molecule type" value="Genomic_DNA"/>
</dbReference>
<keyword evidence="4" id="KW-1185">Reference proteome</keyword>
<dbReference type="Proteomes" id="UP000078486">
    <property type="component" value="Unassembled WGS sequence"/>
</dbReference>
<dbReference type="GO" id="GO:0000166">
    <property type="term" value="F:nucleotide binding"/>
    <property type="evidence" value="ECO:0007669"/>
    <property type="project" value="InterPro"/>
</dbReference>
<evidence type="ECO:0008006" key="5">
    <source>
        <dbReference type="Google" id="ProtNLM"/>
    </source>
</evidence>
<accession>A0A178IBP0</accession>
<proteinExistence type="predicted"/>
<evidence type="ECO:0000313" key="3">
    <source>
        <dbReference type="EMBL" id="OAM87031.1"/>
    </source>
</evidence>
<dbReference type="RefSeq" id="WP_068773088.1">
    <property type="nucleotide sequence ID" value="NZ_CP109796.1"/>
</dbReference>
<dbReference type="Gene3D" id="3.30.360.10">
    <property type="entry name" value="Dihydrodipicolinate Reductase, domain 2"/>
    <property type="match status" value="1"/>
</dbReference>
<dbReference type="STRING" id="1184151.AW736_25380"/>
<dbReference type="Pfam" id="PF22725">
    <property type="entry name" value="GFO_IDH_MocA_C3"/>
    <property type="match status" value="1"/>
</dbReference>